<gene>
    <name evidence="2" type="ORF">C7M71_006800</name>
</gene>
<name>A0A345T5J0_9ACTN</name>
<protein>
    <submittedName>
        <fullName evidence="2">Antitoxin</fullName>
    </submittedName>
</protein>
<dbReference type="Pfam" id="PF14013">
    <property type="entry name" value="MT0933_antitox"/>
    <property type="match status" value="1"/>
</dbReference>
<organism evidence="2 3">
    <name type="scientific">Peterkaempfera bronchialis</name>
    <dbReference type="NCBI Taxonomy" id="2126346"/>
    <lineage>
        <taxon>Bacteria</taxon>
        <taxon>Bacillati</taxon>
        <taxon>Actinomycetota</taxon>
        <taxon>Actinomycetes</taxon>
        <taxon>Kitasatosporales</taxon>
        <taxon>Streptomycetaceae</taxon>
        <taxon>Peterkaempfera</taxon>
    </lineage>
</organism>
<evidence type="ECO:0000313" key="2">
    <source>
        <dbReference type="EMBL" id="AXI81245.1"/>
    </source>
</evidence>
<dbReference type="EMBL" id="CP031264">
    <property type="protein sequence ID" value="AXI81245.1"/>
    <property type="molecule type" value="Genomic_DNA"/>
</dbReference>
<dbReference type="KEGG" id="stri:C7M71_006800"/>
<evidence type="ECO:0000313" key="3">
    <source>
        <dbReference type="Proteomes" id="UP000249340"/>
    </source>
</evidence>
<feature type="compositionally biased region" description="Basic and acidic residues" evidence="1">
    <location>
        <begin position="1"/>
        <end position="42"/>
    </location>
</feature>
<dbReference type="Proteomes" id="UP000249340">
    <property type="component" value="Chromosome"/>
</dbReference>
<proteinExistence type="predicted"/>
<dbReference type="OrthoDB" id="5125103at2"/>
<sequence>MGDWVDKARQFAEEHPDQIGKIADKAEEFAKERTGHRYDDQIAKGVDQLQSRLGGDRKDGEADRKE</sequence>
<feature type="compositionally biased region" description="Basic and acidic residues" evidence="1">
    <location>
        <begin position="54"/>
        <end position="66"/>
    </location>
</feature>
<evidence type="ECO:0000256" key="1">
    <source>
        <dbReference type="SAM" id="MobiDB-lite"/>
    </source>
</evidence>
<reference evidence="3" key="1">
    <citation type="submission" date="2018-07" db="EMBL/GenBank/DDBJ databases">
        <title>Streptacidiphilus bronchialis DSM 106435 chromosome.</title>
        <authorList>
            <person name="Batra D."/>
            <person name="Gulvik C.A."/>
        </authorList>
    </citation>
    <scope>NUCLEOTIDE SEQUENCE [LARGE SCALE GENOMIC DNA]</scope>
    <source>
        <strain evidence="3">DSM 106435</strain>
    </source>
</reference>
<dbReference type="AlphaFoldDB" id="A0A345T5J0"/>
<accession>A0A345T5J0</accession>
<keyword evidence="3" id="KW-1185">Reference proteome</keyword>
<dbReference type="InterPro" id="IPR028037">
    <property type="entry name" value="Antitoxin_Rv0909/MT0933"/>
</dbReference>
<feature type="region of interest" description="Disordered" evidence="1">
    <location>
        <begin position="1"/>
        <end position="66"/>
    </location>
</feature>